<protein>
    <submittedName>
        <fullName evidence="1">Uncharacterized protein</fullName>
    </submittedName>
</protein>
<accession>A0A2P2Q108</accession>
<evidence type="ECO:0000313" key="1">
    <source>
        <dbReference type="EMBL" id="MBX60648.1"/>
    </source>
</evidence>
<reference evidence="1" key="1">
    <citation type="submission" date="2018-02" db="EMBL/GenBank/DDBJ databases">
        <title>Rhizophora mucronata_Transcriptome.</title>
        <authorList>
            <person name="Meera S.P."/>
            <person name="Sreeshan A."/>
            <person name="Augustine A."/>
        </authorList>
    </citation>
    <scope>NUCLEOTIDE SEQUENCE</scope>
    <source>
        <tissue evidence="1">Leaf</tissue>
    </source>
</reference>
<proteinExistence type="predicted"/>
<dbReference type="AlphaFoldDB" id="A0A2P2Q108"/>
<name>A0A2P2Q108_RHIMU</name>
<sequence length="43" mass="5197">MPEYNDNCLNYTLLDSERHEQHNFFKKKLQSKCRDDDGVTSFE</sequence>
<dbReference type="EMBL" id="GGEC01080164">
    <property type="protein sequence ID" value="MBX60648.1"/>
    <property type="molecule type" value="Transcribed_RNA"/>
</dbReference>
<organism evidence="1">
    <name type="scientific">Rhizophora mucronata</name>
    <name type="common">Asiatic mangrove</name>
    <dbReference type="NCBI Taxonomy" id="61149"/>
    <lineage>
        <taxon>Eukaryota</taxon>
        <taxon>Viridiplantae</taxon>
        <taxon>Streptophyta</taxon>
        <taxon>Embryophyta</taxon>
        <taxon>Tracheophyta</taxon>
        <taxon>Spermatophyta</taxon>
        <taxon>Magnoliopsida</taxon>
        <taxon>eudicotyledons</taxon>
        <taxon>Gunneridae</taxon>
        <taxon>Pentapetalae</taxon>
        <taxon>rosids</taxon>
        <taxon>fabids</taxon>
        <taxon>Malpighiales</taxon>
        <taxon>Rhizophoraceae</taxon>
        <taxon>Rhizophora</taxon>
    </lineage>
</organism>